<protein>
    <recommendedName>
        <fullName evidence="5">Aromatic ring-opening dioxygenase LigA</fullName>
    </recommendedName>
</protein>
<keyword evidence="1" id="KW-0472">Membrane</keyword>
<dbReference type="EMBL" id="JPRF03000032">
    <property type="protein sequence ID" value="OEV35759.1"/>
    <property type="molecule type" value="Genomic_DNA"/>
</dbReference>
<evidence type="ECO:0000256" key="1">
    <source>
        <dbReference type="SAM" id="Phobius"/>
    </source>
</evidence>
<reference evidence="2" key="1">
    <citation type="journal article" date="2014" name="Int. J. Syst. Evol. Microbiol.">
        <title>Complete genome sequence of Corynebacterium casei LMG S-19264T (=DSM 44701T), isolated from a smear-ripened cheese.</title>
        <authorList>
            <consortium name="US DOE Joint Genome Institute (JGI-PGF)"/>
            <person name="Walter F."/>
            <person name="Albersmeier A."/>
            <person name="Kalinowski J."/>
            <person name="Ruckert C."/>
        </authorList>
    </citation>
    <scope>NUCLEOTIDE SEQUENCE</scope>
    <source>
        <strain evidence="2">JCM 4434</strain>
    </source>
</reference>
<feature type="transmembrane region" description="Helical" evidence="1">
    <location>
        <begin position="12"/>
        <end position="32"/>
    </location>
</feature>
<accession>A0A1E7N4Z9</accession>
<name>A0A1E7N4Z9_KITAU</name>
<feature type="transmembrane region" description="Helical" evidence="1">
    <location>
        <begin position="215"/>
        <end position="238"/>
    </location>
</feature>
<reference evidence="4" key="3">
    <citation type="submission" date="2016-08" db="EMBL/GenBank/DDBJ databases">
        <title>Sequencing, assembly and comparative genomics of S. aureofaciens ATCC 10762.</title>
        <authorList>
            <person name="Gradnigo J.S."/>
            <person name="Johnson N."/>
            <person name="Somerville G.A."/>
        </authorList>
    </citation>
    <scope>NUCLEOTIDE SEQUENCE [LARGE SCALE GENOMIC DNA]</scope>
    <source>
        <strain evidence="4">ATCC 10762 / DSM 40127 / CCM 3239 / JCM 4008 / LMG 5968 / NBRC 12843 / NCIMB 8234 / A-377</strain>
    </source>
</reference>
<feature type="transmembrane region" description="Helical" evidence="1">
    <location>
        <begin position="81"/>
        <end position="103"/>
    </location>
</feature>
<feature type="transmembrane region" description="Helical" evidence="1">
    <location>
        <begin position="123"/>
        <end position="149"/>
    </location>
</feature>
<dbReference type="GeneID" id="97484476"/>
<feature type="transmembrane region" description="Helical" evidence="1">
    <location>
        <begin position="47"/>
        <end position="69"/>
    </location>
</feature>
<keyword evidence="1" id="KW-1133">Transmembrane helix</keyword>
<keyword evidence="4" id="KW-1185">Reference proteome</keyword>
<dbReference type="EMBL" id="BMUB01000002">
    <property type="protein sequence ID" value="GGU63501.1"/>
    <property type="molecule type" value="Genomic_DNA"/>
</dbReference>
<evidence type="ECO:0000313" key="4">
    <source>
        <dbReference type="Proteomes" id="UP000037395"/>
    </source>
</evidence>
<feature type="transmembrane region" description="Helical" evidence="1">
    <location>
        <begin position="250"/>
        <end position="271"/>
    </location>
</feature>
<keyword evidence="1" id="KW-0812">Transmembrane</keyword>
<gene>
    <name evidence="2" type="ORF">GCM10010502_13160</name>
    <name evidence="3" type="ORF">HS99_0007725</name>
</gene>
<feature type="transmembrane region" description="Helical" evidence="1">
    <location>
        <begin position="177"/>
        <end position="195"/>
    </location>
</feature>
<dbReference type="Proteomes" id="UP000037395">
    <property type="component" value="Unassembled WGS sequence"/>
</dbReference>
<organism evidence="3 4">
    <name type="scientific">Kitasatospora aureofaciens</name>
    <name type="common">Streptomyces aureofaciens</name>
    <dbReference type="NCBI Taxonomy" id="1894"/>
    <lineage>
        <taxon>Bacteria</taxon>
        <taxon>Bacillati</taxon>
        <taxon>Actinomycetota</taxon>
        <taxon>Actinomycetes</taxon>
        <taxon>Kitasatosporales</taxon>
        <taxon>Streptomycetaceae</taxon>
        <taxon>Kitasatospora</taxon>
    </lineage>
</organism>
<dbReference type="RefSeq" id="WP_050366867.1">
    <property type="nucleotide sequence ID" value="NZ_BMUB01000002.1"/>
</dbReference>
<reference evidence="3 4" key="2">
    <citation type="submission" date="2014-07" db="EMBL/GenBank/DDBJ databases">
        <authorList>
            <person name="Zhang J.E."/>
            <person name="Yang H."/>
            <person name="Guo J."/>
            <person name="Deng Z."/>
            <person name="Luo H."/>
            <person name="Luo M."/>
            <person name="Zhao B."/>
        </authorList>
    </citation>
    <scope>NUCLEOTIDE SEQUENCE [LARGE SCALE GENOMIC DNA]</scope>
    <source>
        <strain evidence="3">ATCC 10762</strain>
        <strain evidence="4">ATCC 10762 / DSM 40127 / CCM 3239 / JCM 4008 / LMG 5968 / NBRC 12843 / NCIMB 8234 / A-377</strain>
    </source>
</reference>
<dbReference type="AlphaFoldDB" id="A0A1E7N4Z9"/>
<dbReference type="OrthoDB" id="4964568at2"/>
<reference evidence="2" key="5">
    <citation type="submission" date="2020-09" db="EMBL/GenBank/DDBJ databases">
        <authorList>
            <person name="Sun Q."/>
            <person name="Ohkuma M."/>
        </authorList>
    </citation>
    <scope>NUCLEOTIDE SEQUENCE</scope>
    <source>
        <strain evidence="2">JCM 4434</strain>
    </source>
</reference>
<accession>A0A8H9LI71</accession>
<evidence type="ECO:0008006" key="5">
    <source>
        <dbReference type="Google" id="ProtNLM"/>
    </source>
</evidence>
<dbReference type="Proteomes" id="UP000610124">
    <property type="component" value="Unassembled WGS sequence"/>
</dbReference>
<evidence type="ECO:0000313" key="3">
    <source>
        <dbReference type="EMBL" id="OEV35759.1"/>
    </source>
</evidence>
<comment type="caution">
    <text evidence="3">The sequence shown here is derived from an EMBL/GenBank/DDBJ whole genome shotgun (WGS) entry which is preliminary data.</text>
</comment>
<reference evidence="3" key="4">
    <citation type="submission" date="2016-08" db="EMBL/GenBank/DDBJ databases">
        <title>Sequencing, Assembly and Comparative Genomics of S. aureofaciens ATCC 10762.</title>
        <authorList>
            <person name="Gradnigo J.S."/>
            <person name="Johnson N."/>
            <person name="Somerville G.A."/>
        </authorList>
    </citation>
    <scope>NUCLEOTIDE SEQUENCE [LARGE SCALE GENOMIC DNA]</scope>
    <source>
        <strain evidence="3">ATCC 10762</strain>
    </source>
</reference>
<sequence length="346" mass="35264">MRIDEGRVRALAGWTAVAATGPYLTLKALWLTGHPVGSGDPGAMDELWLVNLLTVGMDAIAAALALAFVRPWGRRAPAGLVLFPMWVATGLLGTILLALPLYLLSSLLLGPERNTGQEPGGGLGGWVFPVVYGGFAVQGLALITAFVLYARHRWAALLRAGTGDLPRSPTLAVQRSLACVAALLGLGTAVARAYWAAGGTAGLPAALAQDRSRGVAVMDAVTAVMAVAAPAGLLVLVFRLRPLRPLRVPLLVVWTAAGSLFGWGCWQLVAFGATAAGTTGPLALVQAAQVLTAVLVLAAGAVALVERAAAARGAVVESPGWTRGAAGFGGRERRCSGGGPDCAGCT</sequence>
<proteinExistence type="predicted"/>
<feature type="transmembrane region" description="Helical" evidence="1">
    <location>
        <begin position="283"/>
        <end position="305"/>
    </location>
</feature>
<evidence type="ECO:0000313" key="2">
    <source>
        <dbReference type="EMBL" id="GGU63501.1"/>
    </source>
</evidence>